<evidence type="ECO:0000313" key="8">
    <source>
        <dbReference type="RefSeq" id="XP_002732825.1"/>
    </source>
</evidence>
<evidence type="ECO:0000256" key="3">
    <source>
        <dbReference type="ARBA" id="ARBA00022729"/>
    </source>
</evidence>
<name>A0ABM0GLX1_SACKO</name>
<accession>A0ABM0GLX1</accession>
<dbReference type="InterPro" id="IPR036188">
    <property type="entry name" value="FAD/NAD-bd_sf"/>
</dbReference>
<keyword evidence="6" id="KW-0520">NAD</keyword>
<proteinExistence type="inferred from homology"/>
<evidence type="ECO:0000256" key="5">
    <source>
        <dbReference type="ARBA" id="ARBA00022857"/>
    </source>
</evidence>
<keyword evidence="4" id="KW-0274">FAD</keyword>
<comment type="similarity">
    <text evidence="1">Belongs to the carotenoid/retinoid oxidoreductase family. CrtISO subfamily.</text>
</comment>
<organism evidence="7 8">
    <name type="scientific">Saccoglossus kowalevskii</name>
    <name type="common">Acorn worm</name>
    <dbReference type="NCBI Taxonomy" id="10224"/>
    <lineage>
        <taxon>Eukaryota</taxon>
        <taxon>Metazoa</taxon>
        <taxon>Hemichordata</taxon>
        <taxon>Enteropneusta</taxon>
        <taxon>Harrimaniidae</taxon>
        <taxon>Saccoglossus</taxon>
    </lineage>
</organism>
<dbReference type="PANTHER" id="PTHR46091:SF3">
    <property type="entry name" value="AMINE OXIDASE DOMAIN-CONTAINING PROTEIN"/>
    <property type="match status" value="1"/>
</dbReference>
<evidence type="ECO:0000313" key="7">
    <source>
        <dbReference type="Proteomes" id="UP000694865"/>
    </source>
</evidence>
<keyword evidence="5" id="KW-0521">NADP</keyword>
<keyword evidence="7" id="KW-1185">Reference proteome</keyword>
<keyword evidence="3" id="KW-0732">Signal</keyword>
<protein>
    <submittedName>
        <fullName evidence="8">All-trans-retinol 13,14-reductase-like</fullName>
    </submittedName>
</protein>
<evidence type="ECO:0000256" key="2">
    <source>
        <dbReference type="ARBA" id="ARBA00022630"/>
    </source>
</evidence>
<dbReference type="SUPFAM" id="SSF51905">
    <property type="entry name" value="FAD/NAD(P)-binding domain"/>
    <property type="match status" value="1"/>
</dbReference>
<reference evidence="8" key="1">
    <citation type="submission" date="2025-08" db="UniProtKB">
        <authorList>
            <consortium name="RefSeq"/>
        </authorList>
    </citation>
    <scope>IDENTIFICATION</scope>
    <source>
        <tissue evidence="8">Testes</tissue>
    </source>
</reference>
<gene>
    <name evidence="8" type="primary">LOC100372363</name>
</gene>
<dbReference type="GeneID" id="100372363"/>
<dbReference type="PANTHER" id="PTHR46091">
    <property type="entry name" value="BLR7054 PROTEIN"/>
    <property type="match status" value="1"/>
</dbReference>
<dbReference type="InterPro" id="IPR052206">
    <property type="entry name" value="Retinol_saturase"/>
</dbReference>
<evidence type="ECO:0000256" key="4">
    <source>
        <dbReference type="ARBA" id="ARBA00022827"/>
    </source>
</evidence>
<evidence type="ECO:0000256" key="1">
    <source>
        <dbReference type="ARBA" id="ARBA00005855"/>
    </source>
</evidence>
<sequence length="682" mass="76229">MELTRSVYAWMVSNPSLVVAVLLAVLFITVLAKFMSGPPVGKNPFAKATTSPPQPLVTDQAKRNNVLKQGIHYIGGMRNLTNFKVYIDHITDGQLQWTGVVEPYDTVVIGDNEKARHYPMYGGKDEFKQSLLDKFPQEKKAIDKYFDLLKATRASALGHVMAKIVPTWWIDFLASTGLIHYFTNYYKYSQRSVSDVMNELTDNKELQTVIAYSFGDYGSPPSEGSFAMHCDLINHMRYGVSYPVGGASEIAFHIIPSIEKAGGKVLVRAQVSQILLEDSGKAFGVRVHKSSGDVDIHAPIIISDAGFFNTFQSLLPPQIMDKSGFKPMVKKGTIKHGVGAMSIFVGLKGSKEDLALEGRNWWVYTSNDITNITEEYIGRSVENVLKDDIPLLFISFPSAKDPTWEQRYPGKSTCAVVTLANWEWFKKWENERVMKRGEEYDKLKNSIGERAWAQVLRLFPHLKDKVDYFEVGSPVSNKYYLGSPAGEIYGLDHTKERFGPKAVTRLRAQTMVPNLYMTGQDILSCGFAGAAYGGLLSASAVLNRNLFKDLSQLKKTIAKNKLRRCSPVWKQRVTDPWTFPGGDIRFWDTAKISISPVSVSPVGHCQGTLARQKQSDRKYQFAGKRIHTKGTSARTKSRLLPKCVRSTKPTSGRHPVLDLGRLNQYVLLDGFQMETPSTVSTG</sequence>
<evidence type="ECO:0000256" key="6">
    <source>
        <dbReference type="ARBA" id="ARBA00023027"/>
    </source>
</evidence>
<dbReference type="Proteomes" id="UP000694865">
    <property type="component" value="Unplaced"/>
</dbReference>
<dbReference type="RefSeq" id="XP_002732825.1">
    <property type="nucleotide sequence ID" value="XM_002732779.1"/>
</dbReference>
<dbReference type="Gene3D" id="3.50.50.60">
    <property type="entry name" value="FAD/NAD(P)-binding domain"/>
    <property type="match status" value="1"/>
</dbReference>
<keyword evidence="2" id="KW-0285">Flavoprotein</keyword>